<evidence type="ECO:0000259" key="9">
    <source>
        <dbReference type="Pfam" id="PF13567"/>
    </source>
</evidence>
<dbReference type="InterPro" id="IPR052159">
    <property type="entry name" value="Competence_DNA_uptake"/>
</dbReference>
<keyword evidence="3 7" id="KW-0812">Transmembrane</keyword>
<evidence type="ECO:0000256" key="6">
    <source>
        <dbReference type="SAM" id="MobiDB-lite"/>
    </source>
</evidence>
<comment type="subcellular location">
    <subcellularLocation>
        <location evidence="1">Cell membrane</location>
        <topology evidence="1">Multi-pass membrane protein</topology>
    </subcellularLocation>
</comment>
<dbReference type="InterPro" id="IPR004477">
    <property type="entry name" value="ComEC_N"/>
</dbReference>
<proteinExistence type="predicted"/>
<evidence type="ECO:0000256" key="3">
    <source>
        <dbReference type="ARBA" id="ARBA00022692"/>
    </source>
</evidence>
<dbReference type="STRING" id="1082933.A6B35_18845"/>
<evidence type="ECO:0000313" key="10">
    <source>
        <dbReference type="EMBL" id="EHH07750.1"/>
    </source>
</evidence>
<dbReference type="InterPro" id="IPR025405">
    <property type="entry name" value="DUF4131"/>
</dbReference>
<feature type="transmembrane region" description="Helical" evidence="7">
    <location>
        <begin position="527"/>
        <end position="552"/>
    </location>
</feature>
<dbReference type="KEGG" id="mamo:A6B35_18845"/>
<dbReference type="PANTHER" id="PTHR30619">
    <property type="entry name" value="DNA INTERNALIZATION/COMPETENCE PROTEIN COMEC/REC2"/>
    <property type="match status" value="1"/>
</dbReference>
<protein>
    <submittedName>
        <fullName evidence="10">ComEC/Rec2-like protein</fullName>
    </submittedName>
</protein>
<dbReference type="PANTHER" id="PTHR30619:SF1">
    <property type="entry name" value="RECOMBINATION PROTEIN 2"/>
    <property type="match status" value="1"/>
</dbReference>
<keyword evidence="4 7" id="KW-1133">Transmembrane helix</keyword>
<dbReference type="PATRIC" id="fig|1082933.3.peg.5273"/>
<keyword evidence="5 7" id="KW-0472">Membrane</keyword>
<dbReference type="Proteomes" id="UP000002949">
    <property type="component" value="Unassembled WGS sequence"/>
</dbReference>
<feature type="transmembrane region" description="Helical" evidence="7">
    <location>
        <begin position="492"/>
        <end position="515"/>
    </location>
</feature>
<dbReference type="OrthoDB" id="9790149at2"/>
<reference evidence="10 11" key="1">
    <citation type="journal article" date="2012" name="J. Bacteriol.">
        <title>Draft Genome Sequence of Plant Growth-Promoting Rhizobium Mesorhizobium amorphae, Isolated from Zinc-Lead Mine Tailings.</title>
        <authorList>
            <person name="Hao X."/>
            <person name="Lin Y."/>
            <person name="Johnstone L."/>
            <person name="Baltrus D.A."/>
            <person name="Miller S.J."/>
            <person name="Wei G."/>
            <person name="Rensing C."/>
        </authorList>
    </citation>
    <scope>NUCLEOTIDE SEQUENCE [LARGE SCALE GENOMIC DNA]</scope>
    <source>
        <strain evidence="10 11">CCNWGS0123</strain>
    </source>
</reference>
<evidence type="ECO:0000256" key="4">
    <source>
        <dbReference type="ARBA" id="ARBA00022989"/>
    </source>
</evidence>
<dbReference type="eggNOG" id="COG0658">
    <property type="taxonomic scope" value="Bacteria"/>
</dbReference>
<dbReference type="GO" id="GO:0005886">
    <property type="term" value="C:plasma membrane"/>
    <property type="evidence" value="ECO:0007669"/>
    <property type="project" value="UniProtKB-SubCell"/>
</dbReference>
<evidence type="ECO:0000256" key="7">
    <source>
        <dbReference type="SAM" id="Phobius"/>
    </source>
</evidence>
<evidence type="ECO:0000259" key="8">
    <source>
        <dbReference type="Pfam" id="PF03772"/>
    </source>
</evidence>
<evidence type="ECO:0000313" key="11">
    <source>
        <dbReference type="Proteomes" id="UP000002949"/>
    </source>
</evidence>
<feature type="transmembrane region" description="Helical" evidence="7">
    <location>
        <begin position="584"/>
        <end position="603"/>
    </location>
</feature>
<keyword evidence="11" id="KW-1185">Reference proteome</keyword>
<feature type="domain" description="ComEC/Rec2-related protein" evidence="8">
    <location>
        <begin position="320"/>
        <end position="611"/>
    </location>
</feature>
<organism evidence="10 11">
    <name type="scientific">Mesorhizobium amorphae CCNWGS0123</name>
    <dbReference type="NCBI Taxonomy" id="1082933"/>
    <lineage>
        <taxon>Bacteria</taxon>
        <taxon>Pseudomonadati</taxon>
        <taxon>Pseudomonadota</taxon>
        <taxon>Alphaproteobacteria</taxon>
        <taxon>Hyphomicrobiales</taxon>
        <taxon>Phyllobacteriaceae</taxon>
        <taxon>Mesorhizobium</taxon>
    </lineage>
</organism>
<evidence type="ECO:0000256" key="5">
    <source>
        <dbReference type="ARBA" id="ARBA00023136"/>
    </source>
</evidence>
<gene>
    <name evidence="10" type="ORF">MEA186_27150</name>
</gene>
<name>G6YHG2_9HYPH</name>
<accession>G6YHG2</accession>
<dbReference type="RefSeq" id="WP_006205183.1">
    <property type="nucleotide sequence ID" value="NZ_AGSN01000186.1"/>
</dbReference>
<feature type="transmembrane region" description="Helical" evidence="7">
    <location>
        <begin position="382"/>
        <end position="402"/>
    </location>
</feature>
<dbReference type="EMBL" id="AGSN01000186">
    <property type="protein sequence ID" value="EHH07750.1"/>
    <property type="molecule type" value="Genomic_DNA"/>
</dbReference>
<feature type="transmembrane region" description="Helical" evidence="7">
    <location>
        <begin position="95"/>
        <end position="113"/>
    </location>
</feature>
<sequence length="824" mass="88239">MAGRGRGAEEGEGATSNVSERGLFADVPYAEPVLVLSPAPQSGIELLQPGNRVPAPIPTKAPVRRIHASLRRLSGPAVRRSLAAAAGTELDRGMGFLLVPAFLACGVIFYFSLATEPDFYRPVAVVALTAACAVASRSWQRTHLCFMAALLCALGLLAAKIETWRAGTQMLGSEIQTRLTGRLASLEEMENGRVRLTIDVISTARPKLRYAPERVRLSARKVPPEMTAGSLITGYARLLPPTGPVRPDSYDFSFDSYFSGIGASGFFLGNPKTVASKSGAGEDAPSRTRLVSAIENARENIADHIRGQIGGAEGEIAAALMVGVRAGIPDEINEAMRRTGIYHIISISGLHMALVAGTIMGLLRGAFALFPDFASRRPVKKYAAAAALFSIAAYLVFSGIVVAAERSFIMLAVMLVAVLFDRAALTMRNLAISAIAVILVSPHEVVGPSFQMSFAATAALVGAYAGWSDYRAGRATSPPPRRSPLAFVTRKFLLGMGGLAMTSIIAGGATALFAIWHFQRVSPLSLFANLAVMPIVSGVMLLAVISALLMPFGLDWPSLYLMGKGLTAMIAISEWISERSPVDAVGLISIQSVLLVTIALVIATMATTWLRLAAVPFALAGLLTVSNTRTPDVLISEDAHLVAMPIGGSELAINRVRSNEFTTDNWKRAVKSETIVEPEPFEKGDARFDMDPADLPPGSPFYCSAGLCLARHPSGAIVAYAEDRKDAWRACAFATLIIVNDATAYDPCRNPLVLVVKKRQLARLGSAAVFFDQQSAIAPAEIDFAIEQPYRPWHEQRRFSREARGLPPYKTPERQASKQSPPPQ</sequence>
<dbReference type="Pfam" id="PF13567">
    <property type="entry name" value="DUF4131"/>
    <property type="match status" value="1"/>
</dbReference>
<feature type="transmembrane region" description="Helical" evidence="7">
    <location>
        <begin position="143"/>
        <end position="161"/>
    </location>
</feature>
<evidence type="ECO:0000256" key="1">
    <source>
        <dbReference type="ARBA" id="ARBA00004651"/>
    </source>
</evidence>
<feature type="region of interest" description="Disordered" evidence="6">
    <location>
        <begin position="796"/>
        <end position="824"/>
    </location>
</feature>
<keyword evidence="2" id="KW-1003">Cell membrane</keyword>
<evidence type="ECO:0000256" key="2">
    <source>
        <dbReference type="ARBA" id="ARBA00022475"/>
    </source>
</evidence>
<dbReference type="NCBIfam" id="TIGR00360">
    <property type="entry name" value="ComEC_N-term"/>
    <property type="match status" value="1"/>
</dbReference>
<dbReference type="Pfam" id="PF03772">
    <property type="entry name" value="Competence"/>
    <property type="match status" value="1"/>
</dbReference>
<feature type="transmembrane region" description="Helical" evidence="7">
    <location>
        <begin position="558"/>
        <end position="577"/>
    </location>
</feature>
<feature type="transmembrane region" description="Helical" evidence="7">
    <location>
        <begin position="341"/>
        <end position="370"/>
    </location>
</feature>
<dbReference type="AlphaFoldDB" id="G6YHG2"/>
<feature type="domain" description="DUF4131" evidence="9">
    <location>
        <begin position="122"/>
        <end position="267"/>
    </location>
</feature>